<reference evidence="2" key="1">
    <citation type="journal article" date="2014" name="Front. Microbiol.">
        <title>High frequency of phylogenetically diverse reductive dehalogenase-homologous genes in deep subseafloor sedimentary metagenomes.</title>
        <authorList>
            <person name="Kawai M."/>
            <person name="Futagami T."/>
            <person name="Toyoda A."/>
            <person name="Takaki Y."/>
            <person name="Nishi S."/>
            <person name="Hori S."/>
            <person name="Arai W."/>
            <person name="Tsubouchi T."/>
            <person name="Morono Y."/>
            <person name="Uchiyama I."/>
            <person name="Ito T."/>
            <person name="Fujiyama A."/>
            <person name="Inagaki F."/>
            <person name="Takami H."/>
        </authorList>
    </citation>
    <scope>NUCLEOTIDE SEQUENCE</scope>
    <source>
        <strain evidence="2">Expedition CK06-06</strain>
    </source>
</reference>
<sequence length="79" mass="8375">VGSVIWWASFYGQVTKEVGGNLGDFFQCLYTSGGPCGFLVGIAQLAGVTPYNPTLFWIGAIMLGVGIILQFSLKKDGTP</sequence>
<evidence type="ECO:0000256" key="1">
    <source>
        <dbReference type="SAM" id="Phobius"/>
    </source>
</evidence>
<evidence type="ECO:0000313" key="2">
    <source>
        <dbReference type="EMBL" id="GAH17528.1"/>
    </source>
</evidence>
<feature type="non-terminal residue" evidence="2">
    <location>
        <position position="1"/>
    </location>
</feature>
<dbReference type="AlphaFoldDB" id="X1F9W7"/>
<proteinExistence type="predicted"/>
<dbReference type="EMBL" id="BART01030499">
    <property type="protein sequence ID" value="GAH17528.1"/>
    <property type="molecule type" value="Genomic_DNA"/>
</dbReference>
<protein>
    <submittedName>
        <fullName evidence="2">Uncharacterized protein</fullName>
    </submittedName>
</protein>
<keyword evidence="1" id="KW-1133">Transmembrane helix</keyword>
<organism evidence="2">
    <name type="scientific">marine sediment metagenome</name>
    <dbReference type="NCBI Taxonomy" id="412755"/>
    <lineage>
        <taxon>unclassified sequences</taxon>
        <taxon>metagenomes</taxon>
        <taxon>ecological metagenomes</taxon>
    </lineage>
</organism>
<name>X1F9W7_9ZZZZ</name>
<feature type="transmembrane region" description="Helical" evidence="1">
    <location>
        <begin position="55"/>
        <end position="73"/>
    </location>
</feature>
<accession>X1F9W7</accession>
<keyword evidence="1" id="KW-0812">Transmembrane</keyword>
<keyword evidence="1" id="KW-0472">Membrane</keyword>
<comment type="caution">
    <text evidence="2">The sequence shown here is derived from an EMBL/GenBank/DDBJ whole genome shotgun (WGS) entry which is preliminary data.</text>
</comment>
<gene>
    <name evidence="2" type="ORF">S01H4_53236</name>
</gene>